<dbReference type="EMBL" id="JAFCMP010000039">
    <property type="protein sequence ID" value="KAG5190105.1"/>
    <property type="molecule type" value="Genomic_DNA"/>
</dbReference>
<evidence type="ECO:0000256" key="2">
    <source>
        <dbReference type="ARBA" id="ARBA00023186"/>
    </source>
</evidence>
<sequence length="337" mass="33211">MARGEPVVSTGNVGQLAADLLIARGLSDGTVVWAASLESEYVLPACGYEKYPAQAKPQLVTALELYIFDKLKLAVVQQRSPVVSPFEDEFAVEVVRWASEQGIEEIVALAGADAIANGEGPTGGVLCYATRAGPNDDNGDDAASATLDTLLAAGARRAHVGGGDGSGTSLLLAAAAAPTAGGALAAEAFALDAADLALDRRRHLHAAGLSGGGGSGGSSGGAGAEGDDGAAPRAALPPLPGGMGICRYLVRAAEEARGGGGGSGAEGVRVVAAAVPCCEGDNTPEAAMLAELVGAALGVLEGGAAAARGGTQWVTPLSWRHLYGAAPTDASMCSTAP</sequence>
<proteinExistence type="inferred from homology"/>
<organism evidence="5 6">
    <name type="scientific">Tribonema minus</name>
    <dbReference type="NCBI Taxonomy" id="303371"/>
    <lineage>
        <taxon>Eukaryota</taxon>
        <taxon>Sar</taxon>
        <taxon>Stramenopiles</taxon>
        <taxon>Ochrophyta</taxon>
        <taxon>PX clade</taxon>
        <taxon>Xanthophyceae</taxon>
        <taxon>Tribonematales</taxon>
        <taxon>Tribonemataceae</taxon>
        <taxon>Tribonema</taxon>
    </lineage>
</organism>
<comment type="similarity">
    <text evidence="3">Belongs to the PSMG2 family.</text>
</comment>
<protein>
    <recommendedName>
        <fullName evidence="1">Proteasome assembly chaperone 2</fullName>
    </recommendedName>
</protein>
<feature type="region of interest" description="Disordered" evidence="4">
    <location>
        <begin position="207"/>
        <end position="235"/>
    </location>
</feature>
<dbReference type="Pfam" id="PF09754">
    <property type="entry name" value="PAC2"/>
    <property type="match status" value="1"/>
</dbReference>
<evidence type="ECO:0000256" key="3">
    <source>
        <dbReference type="ARBA" id="ARBA00025745"/>
    </source>
</evidence>
<dbReference type="InterPro" id="IPR019151">
    <property type="entry name" value="Proteasome_assmbl_chaperone_2"/>
</dbReference>
<dbReference type="OrthoDB" id="10260712at2759"/>
<dbReference type="GO" id="GO:0005634">
    <property type="term" value="C:nucleus"/>
    <property type="evidence" value="ECO:0007669"/>
    <property type="project" value="TreeGrafter"/>
</dbReference>
<comment type="caution">
    <text evidence="5">The sequence shown here is derived from an EMBL/GenBank/DDBJ whole genome shotgun (WGS) entry which is preliminary data.</text>
</comment>
<dbReference type="GO" id="GO:0005829">
    <property type="term" value="C:cytosol"/>
    <property type="evidence" value="ECO:0007669"/>
    <property type="project" value="TreeGrafter"/>
</dbReference>
<dbReference type="PANTHER" id="PTHR12970">
    <property type="entry name" value="PROTEASOME ASSEMBLY CHAPERONE 2"/>
    <property type="match status" value="1"/>
</dbReference>
<dbReference type="InterPro" id="IPR016562">
    <property type="entry name" value="Proteasome_assmbl_chp_2_euk"/>
</dbReference>
<reference evidence="5" key="1">
    <citation type="submission" date="2021-02" db="EMBL/GenBank/DDBJ databases">
        <title>First Annotated Genome of the Yellow-green Alga Tribonema minus.</title>
        <authorList>
            <person name="Mahan K.M."/>
        </authorList>
    </citation>
    <scope>NUCLEOTIDE SEQUENCE</scope>
    <source>
        <strain evidence="5">UTEX B ZZ1240</strain>
    </source>
</reference>
<keyword evidence="6" id="KW-1185">Reference proteome</keyword>
<gene>
    <name evidence="5" type="ORF">JKP88DRAFT_286249</name>
</gene>
<evidence type="ECO:0000313" key="6">
    <source>
        <dbReference type="Proteomes" id="UP000664859"/>
    </source>
</evidence>
<dbReference type="InterPro" id="IPR038389">
    <property type="entry name" value="PSMG2_sf"/>
</dbReference>
<name>A0A836CKN0_9STRA</name>
<dbReference type="GO" id="GO:0043248">
    <property type="term" value="P:proteasome assembly"/>
    <property type="evidence" value="ECO:0007669"/>
    <property type="project" value="TreeGrafter"/>
</dbReference>
<feature type="compositionally biased region" description="Gly residues" evidence="4">
    <location>
        <begin position="209"/>
        <end position="224"/>
    </location>
</feature>
<accession>A0A836CKN0</accession>
<evidence type="ECO:0000256" key="4">
    <source>
        <dbReference type="SAM" id="MobiDB-lite"/>
    </source>
</evidence>
<dbReference type="Proteomes" id="UP000664859">
    <property type="component" value="Unassembled WGS sequence"/>
</dbReference>
<keyword evidence="2" id="KW-0143">Chaperone</keyword>
<dbReference type="AlphaFoldDB" id="A0A836CKN0"/>
<dbReference type="Gene3D" id="3.40.50.10900">
    <property type="entry name" value="PAC-like subunit"/>
    <property type="match status" value="2"/>
</dbReference>
<evidence type="ECO:0000256" key="1">
    <source>
        <dbReference type="ARBA" id="ARBA00019186"/>
    </source>
</evidence>
<dbReference type="PANTHER" id="PTHR12970:SF1">
    <property type="entry name" value="PROTEASOME ASSEMBLY CHAPERONE 2"/>
    <property type="match status" value="1"/>
</dbReference>
<evidence type="ECO:0000313" key="5">
    <source>
        <dbReference type="EMBL" id="KAG5190105.1"/>
    </source>
</evidence>